<dbReference type="Proteomes" id="UP001152622">
    <property type="component" value="Chromosome 10"/>
</dbReference>
<keyword evidence="4" id="KW-1185">Reference proteome</keyword>
<dbReference type="AlphaFoldDB" id="A0A9Q1F0A1"/>
<evidence type="ECO:0000256" key="1">
    <source>
        <dbReference type="SAM" id="MobiDB-lite"/>
    </source>
</evidence>
<feature type="chain" id="PRO_5040147622" evidence="2">
    <location>
        <begin position="31"/>
        <end position="172"/>
    </location>
</feature>
<feature type="region of interest" description="Disordered" evidence="1">
    <location>
        <begin position="51"/>
        <end position="126"/>
    </location>
</feature>
<keyword evidence="2" id="KW-0732">Signal</keyword>
<reference evidence="3" key="1">
    <citation type="journal article" date="2023" name="Science">
        <title>Genome structures resolve the early diversification of teleost fishes.</title>
        <authorList>
            <person name="Parey E."/>
            <person name="Louis A."/>
            <person name="Montfort J."/>
            <person name="Bouchez O."/>
            <person name="Roques C."/>
            <person name="Iampietro C."/>
            <person name="Lluch J."/>
            <person name="Castinel A."/>
            <person name="Donnadieu C."/>
            <person name="Desvignes T."/>
            <person name="Floi Bucao C."/>
            <person name="Jouanno E."/>
            <person name="Wen M."/>
            <person name="Mejri S."/>
            <person name="Dirks R."/>
            <person name="Jansen H."/>
            <person name="Henkel C."/>
            <person name="Chen W.J."/>
            <person name="Zahm M."/>
            <person name="Cabau C."/>
            <person name="Klopp C."/>
            <person name="Thompson A.W."/>
            <person name="Robinson-Rechavi M."/>
            <person name="Braasch I."/>
            <person name="Lecointre G."/>
            <person name="Bobe J."/>
            <person name="Postlethwait J.H."/>
            <person name="Berthelot C."/>
            <person name="Roest Crollius H."/>
            <person name="Guiguen Y."/>
        </authorList>
    </citation>
    <scope>NUCLEOTIDE SEQUENCE</scope>
    <source>
        <strain evidence="3">WJC10195</strain>
    </source>
</reference>
<organism evidence="3 4">
    <name type="scientific">Synaphobranchus kaupii</name>
    <name type="common">Kaup's arrowtooth eel</name>
    <dbReference type="NCBI Taxonomy" id="118154"/>
    <lineage>
        <taxon>Eukaryota</taxon>
        <taxon>Metazoa</taxon>
        <taxon>Chordata</taxon>
        <taxon>Craniata</taxon>
        <taxon>Vertebrata</taxon>
        <taxon>Euteleostomi</taxon>
        <taxon>Actinopterygii</taxon>
        <taxon>Neopterygii</taxon>
        <taxon>Teleostei</taxon>
        <taxon>Anguilliformes</taxon>
        <taxon>Synaphobranchidae</taxon>
        <taxon>Synaphobranchus</taxon>
    </lineage>
</organism>
<proteinExistence type="predicted"/>
<accession>A0A9Q1F0A1</accession>
<gene>
    <name evidence="3" type="ORF">SKAU_G00270620</name>
</gene>
<dbReference type="EMBL" id="JAINUF010000010">
    <property type="protein sequence ID" value="KAJ8348473.1"/>
    <property type="molecule type" value="Genomic_DNA"/>
</dbReference>
<sequence length="172" mass="18399">MKNTSIKSMQTLALALLFTTLAFVVRDSDAATCVGCAGSACDCSGVKGVRGERGSPGLQGQPGVPGFPGPEGGLGPRERGVTDGISGASGPKGDQRSDWTTWFPRNTRSSGSARTRRAGWAQGHPRCNGTKVGAWLPDTLKRLPVRPVVWSLPRWEDREMLTGEREMLTLFQ</sequence>
<evidence type="ECO:0000313" key="3">
    <source>
        <dbReference type="EMBL" id="KAJ8348473.1"/>
    </source>
</evidence>
<comment type="caution">
    <text evidence="3">The sequence shown here is derived from an EMBL/GenBank/DDBJ whole genome shotgun (WGS) entry which is preliminary data.</text>
</comment>
<feature type="signal peptide" evidence="2">
    <location>
        <begin position="1"/>
        <end position="30"/>
    </location>
</feature>
<evidence type="ECO:0000313" key="4">
    <source>
        <dbReference type="Proteomes" id="UP001152622"/>
    </source>
</evidence>
<dbReference type="OrthoDB" id="9540263at2759"/>
<evidence type="ECO:0000256" key="2">
    <source>
        <dbReference type="SAM" id="SignalP"/>
    </source>
</evidence>
<protein>
    <submittedName>
        <fullName evidence="3">Uncharacterized protein</fullName>
    </submittedName>
</protein>
<name>A0A9Q1F0A1_SYNKA</name>